<organism evidence="2 3">
    <name type="scientific">Sphagnurus paluster</name>
    <dbReference type="NCBI Taxonomy" id="117069"/>
    <lineage>
        <taxon>Eukaryota</taxon>
        <taxon>Fungi</taxon>
        <taxon>Dikarya</taxon>
        <taxon>Basidiomycota</taxon>
        <taxon>Agaricomycotina</taxon>
        <taxon>Agaricomycetes</taxon>
        <taxon>Agaricomycetidae</taxon>
        <taxon>Agaricales</taxon>
        <taxon>Tricholomatineae</taxon>
        <taxon>Lyophyllaceae</taxon>
        <taxon>Sphagnurus</taxon>
    </lineage>
</organism>
<reference evidence="2" key="2">
    <citation type="submission" date="2021-10" db="EMBL/GenBank/DDBJ databases">
        <title>Phylogenomics reveals ancestral predisposition of the termite-cultivated fungus Termitomyces towards a domesticated lifestyle.</title>
        <authorList>
            <person name="Auxier B."/>
            <person name="Grum-Grzhimaylo A."/>
            <person name="Cardenas M.E."/>
            <person name="Lodge J.D."/>
            <person name="Laessoe T."/>
            <person name="Pedersen O."/>
            <person name="Smith M.E."/>
            <person name="Kuyper T.W."/>
            <person name="Franco-Molano E.A."/>
            <person name="Baroni T.J."/>
            <person name="Aanen D.K."/>
        </authorList>
    </citation>
    <scope>NUCLEOTIDE SEQUENCE</scope>
    <source>
        <strain evidence="2">D49</strain>
    </source>
</reference>
<proteinExistence type="predicted"/>
<protein>
    <submittedName>
        <fullName evidence="2">Uncharacterized protein</fullName>
    </submittedName>
</protein>
<name>A0A9P7FNU3_9AGAR</name>
<feature type="region of interest" description="Disordered" evidence="1">
    <location>
        <begin position="56"/>
        <end position="84"/>
    </location>
</feature>
<dbReference type="OrthoDB" id="3260945at2759"/>
<reference evidence="2" key="1">
    <citation type="submission" date="2021-02" db="EMBL/GenBank/DDBJ databases">
        <authorList>
            <person name="Nieuwenhuis M."/>
            <person name="Van De Peppel L.J.J."/>
        </authorList>
    </citation>
    <scope>NUCLEOTIDE SEQUENCE</scope>
    <source>
        <strain evidence="2">D49</strain>
    </source>
</reference>
<evidence type="ECO:0000313" key="3">
    <source>
        <dbReference type="Proteomes" id="UP000717328"/>
    </source>
</evidence>
<gene>
    <name evidence="2" type="ORF">H0H81_004399</name>
</gene>
<dbReference type="Proteomes" id="UP000717328">
    <property type="component" value="Unassembled WGS sequence"/>
</dbReference>
<evidence type="ECO:0000313" key="2">
    <source>
        <dbReference type="EMBL" id="KAG5633921.1"/>
    </source>
</evidence>
<dbReference type="AlphaFoldDB" id="A0A9P7FNU3"/>
<sequence>MNVRIITDSINLGIPDTIKVLVQQNGHAGRDLKMNARGWTYVEPAVVALAQEDIEEGASQSQAPKKNTKATKNSTPQGLTNSKSKHVVDEKVKAIVKAHIQGLCIIVKLNRFLRNVGDTAHLPCEVAKRRLPCSSCEPFWNAPYPAPMPPGYVVVPILETPTANDLDNKRQKITTAPLPTPLVKKHRLHAEEMLKYFAEQRLLAKDTAHSHYAPVLDFWCGVNLQVVLDNFHLLCTRETINLVLGNWIYLEKDGDALFLLAEGLNAQYEAN</sequence>
<accession>A0A9P7FNU3</accession>
<feature type="compositionally biased region" description="Polar residues" evidence="1">
    <location>
        <begin position="58"/>
        <end position="82"/>
    </location>
</feature>
<comment type="caution">
    <text evidence="2">The sequence shown here is derived from an EMBL/GenBank/DDBJ whole genome shotgun (WGS) entry which is preliminary data.</text>
</comment>
<keyword evidence="3" id="KW-1185">Reference proteome</keyword>
<evidence type="ECO:0000256" key="1">
    <source>
        <dbReference type="SAM" id="MobiDB-lite"/>
    </source>
</evidence>
<dbReference type="EMBL" id="JABCKI010006836">
    <property type="protein sequence ID" value="KAG5633921.1"/>
    <property type="molecule type" value="Genomic_DNA"/>
</dbReference>